<evidence type="ECO:0000256" key="2">
    <source>
        <dbReference type="SAM" id="SignalP"/>
    </source>
</evidence>
<feature type="region of interest" description="Disordered" evidence="1">
    <location>
        <begin position="137"/>
        <end position="158"/>
    </location>
</feature>
<keyword evidence="2" id="KW-0732">Signal</keyword>
<dbReference type="Proteomes" id="UP000663281">
    <property type="component" value="Chromosome"/>
</dbReference>
<dbReference type="Pfam" id="PF04314">
    <property type="entry name" value="PCuAC"/>
    <property type="match status" value="1"/>
</dbReference>
<organism evidence="3 4">
    <name type="scientific">Shewanella cyperi</name>
    <dbReference type="NCBI Taxonomy" id="2814292"/>
    <lineage>
        <taxon>Bacteria</taxon>
        <taxon>Pseudomonadati</taxon>
        <taxon>Pseudomonadota</taxon>
        <taxon>Gammaproteobacteria</taxon>
        <taxon>Alteromonadales</taxon>
        <taxon>Shewanellaceae</taxon>
        <taxon>Shewanella</taxon>
    </lineage>
</organism>
<dbReference type="InterPro" id="IPR058248">
    <property type="entry name" value="Lxx211020-like"/>
</dbReference>
<evidence type="ECO:0000256" key="1">
    <source>
        <dbReference type="SAM" id="MobiDB-lite"/>
    </source>
</evidence>
<dbReference type="EMBL" id="CP071504">
    <property type="protein sequence ID" value="QSX31795.1"/>
    <property type="molecule type" value="Genomic_DNA"/>
</dbReference>
<evidence type="ECO:0000313" key="4">
    <source>
        <dbReference type="Proteomes" id="UP000663281"/>
    </source>
</evidence>
<dbReference type="KEGG" id="scyp:JYB88_05590"/>
<evidence type="ECO:0000313" key="3">
    <source>
        <dbReference type="EMBL" id="QSX31795.1"/>
    </source>
</evidence>
<dbReference type="PANTHER" id="PTHR36302">
    <property type="entry name" value="BLR7088 PROTEIN"/>
    <property type="match status" value="1"/>
</dbReference>
<proteinExistence type="predicted"/>
<keyword evidence="4" id="KW-1185">Reference proteome</keyword>
<reference evidence="3 4" key="1">
    <citation type="submission" date="2021-03" db="EMBL/GenBank/DDBJ databases">
        <title>Novel species identification of genus Shewanella.</title>
        <authorList>
            <person name="Liu G."/>
            <person name="Zhang Q."/>
        </authorList>
    </citation>
    <scope>NUCLEOTIDE SEQUENCE [LARGE SCALE GENOMIC DNA]</scope>
    <source>
        <strain evidence="3 4">FJAT-53726</strain>
    </source>
</reference>
<name>A0A974XNQ5_9GAMM</name>
<dbReference type="InterPro" id="IPR036182">
    <property type="entry name" value="PCuAC_sf"/>
</dbReference>
<feature type="signal peptide" evidence="2">
    <location>
        <begin position="1"/>
        <end position="17"/>
    </location>
</feature>
<gene>
    <name evidence="3" type="ORF">JYB88_05590</name>
</gene>
<dbReference type="PANTHER" id="PTHR36302:SF1">
    <property type="entry name" value="COPPER CHAPERONE PCU(A)C"/>
    <property type="match status" value="1"/>
</dbReference>
<sequence>MKSALASLLLMSFSSLAGDLMVHDAWIRAMPPTSRVVPLYLTLHNGGDKELVLSSIASPRGEIALHQTVQEGEMMKMLPVDSIRIPAHGMVKLEPQGLHAMMSDFNAGVPEQGEEVSLQLTLADGETLQAKARVTQFGGKGQDSANADQGMHDHSMHH</sequence>
<dbReference type="SUPFAM" id="SSF110087">
    <property type="entry name" value="DR1885-like metal-binding protein"/>
    <property type="match status" value="1"/>
</dbReference>
<dbReference type="AlphaFoldDB" id="A0A974XNQ5"/>
<dbReference type="InterPro" id="IPR007410">
    <property type="entry name" value="LpqE-like"/>
</dbReference>
<accession>A0A974XNQ5</accession>
<feature type="chain" id="PRO_5038023211" evidence="2">
    <location>
        <begin position="18"/>
        <end position="158"/>
    </location>
</feature>
<protein>
    <submittedName>
        <fullName evidence="3">Copper chaperone PCu(A)C</fullName>
    </submittedName>
</protein>
<dbReference type="Gene3D" id="2.60.40.1890">
    <property type="entry name" value="PCu(A)C copper chaperone"/>
    <property type="match status" value="1"/>
</dbReference>